<gene>
    <name evidence="1" type="ORF">BS47DRAFT_1162706</name>
</gene>
<dbReference type="Proteomes" id="UP000886523">
    <property type="component" value="Unassembled WGS sequence"/>
</dbReference>
<accession>A0A9P6DQY3</accession>
<evidence type="ECO:0000313" key="2">
    <source>
        <dbReference type="Proteomes" id="UP000886523"/>
    </source>
</evidence>
<protein>
    <submittedName>
        <fullName evidence="1">Uncharacterized protein</fullName>
    </submittedName>
</protein>
<organism evidence="1 2">
    <name type="scientific">Hydnum rufescens UP504</name>
    <dbReference type="NCBI Taxonomy" id="1448309"/>
    <lineage>
        <taxon>Eukaryota</taxon>
        <taxon>Fungi</taxon>
        <taxon>Dikarya</taxon>
        <taxon>Basidiomycota</taxon>
        <taxon>Agaricomycotina</taxon>
        <taxon>Agaricomycetes</taxon>
        <taxon>Cantharellales</taxon>
        <taxon>Hydnaceae</taxon>
        <taxon>Hydnum</taxon>
    </lineage>
</organism>
<dbReference type="EMBL" id="MU128998">
    <property type="protein sequence ID" value="KAF9511596.1"/>
    <property type="molecule type" value="Genomic_DNA"/>
</dbReference>
<proteinExistence type="predicted"/>
<name>A0A9P6DQY3_9AGAM</name>
<comment type="caution">
    <text evidence="1">The sequence shown here is derived from an EMBL/GenBank/DDBJ whole genome shotgun (WGS) entry which is preliminary data.</text>
</comment>
<evidence type="ECO:0000313" key="1">
    <source>
        <dbReference type="EMBL" id="KAF9511596.1"/>
    </source>
</evidence>
<reference evidence="1" key="1">
    <citation type="journal article" date="2020" name="Nat. Commun.">
        <title>Large-scale genome sequencing of mycorrhizal fungi provides insights into the early evolution of symbiotic traits.</title>
        <authorList>
            <person name="Miyauchi S."/>
            <person name="Kiss E."/>
            <person name="Kuo A."/>
            <person name="Drula E."/>
            <person name="Kohler A."/>
            <person name="Sanchez-Garcia M."/>
            <person name="Morin E."/>
            <person name="Andreopoulos B."/>
            <person name="Barry K.W."/>
            <person name="Bonito G."/>
            <person name="Buee M."/>
            <person name="Carver A."/>
            <person name="Chen C."/>
            <person name="Cichocki N."/>
            <person name="Clum A."/>
            <person name="Culley D."/>
            <person name="Crous P.W."/>
            <person name="Fauchery L."/>
            <person name="Girlanda M."/>
            <person name="Hayes R.D."/>
            <person name="Keri Z."/>
            <person name="LaButti K."/>
            <person name="Lipzen A."/>
            <person name="Lombard V."/>
            <person name="Magnuson J."/>
            <person name="Maillard F."/>
            <person name="Murat C."/>
            <person name="Nolan M."/>
            <person name="Ohm R.A."/>
            <person name="Pangilinan J."/>
            <person name="Pereira M.F."/>
            <person name="Perotto S."/>
            <person name="Peter M."/>
            <person name="Pfister S."/>
            <person name="Riley R."/>
            <person name="Sitrit Y."/>
            <person name="Stielow J.B."/>
            <person name="Szollosi G."/>
            <person name="Zifcakova L."/>
            <person name="Stursova M."/>
            <person name="Spatafora J.W."/>
            <person name="Tedersoo L."/>
            <person name="Vaario L.M."/>
            <person name="Yamada A."/>
            <person name="Yan M."/>
            <person name="Wang P."/>
            <person name="Xu J."/>
            <person name="Bruns T."/>
            <person name="Baldrian P."/>
            <person name="Vilgalys R."/>
            <person name="Dunand C."/>
            <person name="Henrissat B."/>
            <person name="Grigoriev I.V."/>
            <person name="Hibbett D."/>
            <person name="Nagy L.G."/>
            <person name="Martin F.M."/>
        </authorList>
    </citation>
    <scope>NUCLEOTIDE SEQUENCE</scope>
    <source>
        <strain evidence="1">UP504</strain>
    </source>
</reference>
<dbReference type="AlphaFoldDB" id="A0A9P6DQY3"/>
<keyword evidence="2" id="KW-1185">Reference proteome</keyword>
<sequence>MMLRRCHRILFRGVANTHPLHHTHTAVPPTLACIPPYSLWPPVSSFCLFSAVFPLSLTMPTLLCLCIALHAPSSSSIFFSSLPTPPTFPSVGATTRAEHPPFFQSLPHPHNPKMSTLPHSYHPPSRPIVWHTPSSHRYALKFDYIIIIVSSRVPTSPIIECISRNTPQLPVTWTRP</sequence>